<evidence type="ECO:0000313" key="2">
    <source>
        <dbReference type="EMBL" id="RQD82235.1"/>
    </source>
</evidence>
<dbReference type="EMBL" id="QZAB01000463">
    <property type="protein sequence ID" value="RQD82235.1"/>
    <property type="molecule type" value="Genomic_DNA"/>
</dbReference>
<accession>A0A3R7YFY3</accession>
<name>A0A3R7YFY3_9EURY</name>
<dbReference type="GO" id="GO:0006749">
    <property type="term" value="P:glutathione metabolic process"/>
    <property type="evidence" value="ECO:0007669"/>
    <property type="project" value="TreeGrafter"/>
</dbReference>
<evidence type="ECO:0000313" key="3">
    <source>
        <dbReference type="Proteomes" id="UP000284763"/>
    </source>
</evidence>
<dbReference type="InterPro" id="IPR045079">
    <property type="entry name" value="Oxoprolinase-like"/>
</dbReference>
<comment type="caution">
    <text evidence="2">The sequence shown here is derived from an EMBL/GenBank/DDBJ whole genome shotgun (WGS) entry which is preliminary data.</text>
</comment>
<dbReference type="InterPro" id="IPR003692">
    <property type="entry name" value="Hydantoinase_B"/>
</dbReference>
<gene>
    <name evidence="2" type="ORF">D5R95_07420</name>
</gene>
<dbReference type="PANTHER" id="PTHR11365">
    <property type="entry name" value="5-OXOPROLINASE RELATED"/>
    <property type="match status" value="1"/>
</dbReference>
<dbReference type="PANTHER" id="PTHR11365:SF23">
    <property type="entry name" value="HYPOTHETICAL 5-OXOPROLINASE (EUROFUNG)-RELATED"/>
    <property type="match status" value="1"/>
</dbReference>
<dbReference type="Proteomes" id="UP000284763">
    <property type="component" value="Unassembled WGS sequence"/>
</dbReference>
<dbReference type="Pfam" id="PF02538">
    <property type="entry name" value="Hydantoinase_B"/>
    <property type="match status" value="1"/>
</dbReference>
<organism evidence="2 3">
    <name type="scientific">Methanosalsum natronophilum</name>
    <dbReference type="NCBI Taxonomy" id="768733"/>
    <lineage>
        <taxon>Archaea</taxon>
        <taxon>Methanobacteriati</taxon>
        <taxon>Methanobacteriota</taxon>
        <taxon>Stenosarchaea group</taxon>
        <taxon>Methanomicrobia</taxon>
        <taxon>Methanosarcinales</taxon>
        <taxon>Methanosarcinaceae</taxon>
        <taxon>Methanosalsum</taxon>
    </lineage>
</organism>
<feature type="non-terminal residue" evidence="2">
    <location>
        <position position="1"/>
    </location>
</feature>
<protein>
    <submittedName>
        <fullName evidence="2">Hydantoinase B/oxoprolinase family protein</fullName>
    </submittedName>
</protein>
<sequence length="264" mass="28689">DSVICIKLIIDKIRRKAIIDLNATTPQVPTNFNAPLAVCKAAVLYVFRTLVQTSIPLNDGCLRPIDIRVPKGSMLDPEYPAAVVAGNVETSQYIVDTLFGALGILAASQGTMNNFTFGNHQYQYYETVCGGAGAGKYFHGTDAVHTHMTNSRITDPEILELRYPIILEEFSIRENSGGPGKYNGGNGVTRKIRFLDKMSASILSSHRTYPPFGLYGGRSGMKGNNLVLRENGTLIQLCGNDSITMYPNDTFIIETPGGGAFGEK</sequence>
<dbReference type="GO" id="GO:0005829">
    <property type="term" value="C:cytosol"/>
    <property type="evidence" value="ECO:0007669"/>
    <property type="project" value="TreeGrafter"/>
</dbReference>
<evidence type="ECO:0000259" key="1">
    <source>
        <dbReference type="Pfam" id="PF02538"/>
    </source>
</evidence>
<proteinExistence type="predicted"/>
<feature type="domain" description="Hydantoinase B/oxoprolinase" evidence="1">
    <location>
        <begin position="4"/>
        <end position="263"/>
    </location>
</feature>
<dbReference type="AlphaFoldDB" id="A0A3R7YFY3"/>
<reference evidence="2 3" key="1">
    <citation type="submission" date="2018-08" db="EMBL/GenBank/DDBJ databases">
        <title>The metabolism and importance of syntrophic acetate oxidation coupled to methane or sulfide production in haloalkaline environments.</title>
        <authorList>
            <person name="Timmers P.H.A."/>
            <person name="Vavourakis C.D."/>
            <person name="Sorokin D.Y."/>
            <person name="Sinninghe Damste J.S."/>
            <person name="Muyzer G."/>
            <person name="Stams A.J.M."/>
            <person name="Plugge C.M."/>
        </authorList>
    </citation>
    <scope>NUCLEOTIDE SEQUENCE [LARGE SCALE GENOMIC DNA]</scope>
    <source>
        <strain evidence="2">MSAO_Arc3</strain>
    </source>
</reference>
<dbReference type="GO" id="GO:0017168">
    <property type="term" value="F:5-oxoprolinase (ATP-hydrolyzing) activity"/>
    <property type="evidence" value="ECO:0007669"/>
    <property type="project" value="TreeGrafter"/>
</dbReference>